<accession>A0A8S5N479</accession>
<organism evidence="1">
    <name type="scientific">Podoviridae sp. ctiJY10</name>
    <dbReference type="NCBI Taxonomy" id="2826572"/>
    <lineage>
        <taxon>Viruses</taxon>
        <taxon>Duplodnaviria</taxon>
        <taxon>Heunggongvirae</taxon>
        <taxon>Uroviricota</taxon>
        <taxon>Caudoviricetes</taxon>
    </lineage>
</organism>
<evidence type="ECO:0000313" key="1">
    <source>
        <dbReference type="EMBL" id="DAD89425.1"/>
    </source>
</evidence>
<protein>
    <submittedName>
        <fullName evidence="1">Uncharacterized protein</fullName>
    </submittedName>
</protein>
<sequence>MQILENIQTLSDFLTKETYLILENRFRNKPRPIRRTVYKVSTDIVKYYSFRLPFLGNETVVAFYDEGNDIEPTMFVSDNFYTLYHTKPLWKTIQEDCKMAYDLNHIQLIDF</sequence>
<reference evidence="1" key="1">
    <citation type="journal article" date="2021" name="Proc. Natl. Acad. Sci. U.S.A.">
        <title>A Catalog of Tens of Thousands of Viruses from Human Metagenomes Reveals Hidden Associations with Chronic Diseases.</title>
        <authorList>
            <person name="Tisza M.J."/>
            <person name="Buck C.B."/>
        </authorList>
    </citation>
    <scope>NUCLEOTIDE SEQUENCE</scope>
    <source>
        <strain evidence="1">CtiJY10</strain>
    </source>
</reference>
<proteinExistence type="predicted"/>
<dbReference type="EMBL" id="BK015060">
    <property type="protein sequence ID" value="DAD89425.1"/>
    <property type="molecule type" value="Genomic_DNA"/>
</dbReference>
<name>A0A8S5N479_9CAUD</name>